<keyword evidence="4" id="KW-1185">Reference proteome</keyword>
<evidence type="ECO:0000313" key="4">
    <source>
        <dbReference type="Proteomes" id="UP001315686"/>
    </source>
</evidence>
<evidence type="ECO:0000256" key="1">
    <source>
        <dbReference type="HAMAP-Rule" id="MF_01411"/>
    </source>
</evidence>
<protein>
    <recommendedName>
        <fullName evidence="1">LPS-assembly protein LptD</fullName>
    </recommendedName>
</protein>
<dbReference type="RefSeq" id="WP_327792720.1">
    <property type="nucleotide sequence ID" value="NZ_JADQAZ010000001.1"/>
</dbReference>
<accession>A0AAP2CMX0</accession>
<name>A0AAP2CMX0_9RHOB</name>
<organism evidence="3 4">
    <name type="scientific">Harenicola maris</name>
    <dbReference type="NCBI Taxonomy" id="2841044"/>
    <lineage>
        <taxon>Bacteria</taxon>
        <taxon>Pseudomonadati</taxon>
        <taxon>Pseudomonadota</taxon>
        <taxon>Alphaproteobacteria</taxon>
        <taxon>Rhodobacterales</taxon>
        <taxon>Paracoccaceae</taxon>
        <taxon>Harenicola</taxon>
    </lineage>
</organism>
<dbReference type="InterPro" id="IPR020889">
    <property type="entry name" value="LipoPS_assembly_LptD"/>
</dbReference>
<dbReference type="GO" id="GO:0009279">
    <property type="term" value="C:cell outer membrane"/>
    <property type="evidence" value="ECO:0007669"/>
    <property type="project" value="UniProtKB-SubCell"/>
</dbReference>
<evidence type="ECO:0000259" key="2">
    <source>
        <dbReference type="Pfam" id="PF04453"/>
    </source>
</evidence>
<feature type="signal peptide" evidence="1">
    <location>
        <begin position="1"/>
        <end position="21"/>
    </location>
</feature>
<keyword evidence="1" id="KW-0732">Signal</keyword>
<keyword evidence="1" id="KW-0472">Membrane</keyword>
<dbReference type="GO" id="GO:1990351">
    <property type="term" value="C:transporter complex"/>
    <property type="evidence" value="ECO:0007669"/>
    <property type="project" value="TreeGrafter"/>
</dbReference>
<gene>
    <name evidence="1" type="primary">lptD</name>
    <name evidence="3" type="ORF">IV417_03910</name>
</gene>
<comment type="subunit">
    <text evidence="1">Component of the lipopolysaccharide transport and assembly complex.</text>
</comment>
<feature type="domain" description="LptD C-terminal" evidence="2">
    <location>
        <begin position="271"/>
        <end position="639"/>
    </location>
</feature>
<dbReference type="PANTHER" id="PTHR30189">
    <property type="entry name" value="LPS-ASSEMBLY PROTEIN"/>
    <property type="match status" value="1"/>
</dbReference>
<comment type="subcellular location">
    <subcellularLocation>
        <location evidence="1">Cell outer membrane</location>
    </subcellularLocation>
</comment>
<comment type="caution">
    <text evidence="3">The sequence shown here is derived from an EMBL/GenBank/DDBJ whole genome shotgun (WGS) entry which is preliminary data.</text>
</comment>
<proteinExistence type="inferred from homology"/>
<dbReference type="HAMAP" id="MF_01411">
    <property type="entry name" value="LPS_assembly_LptD"/>
    <property type="match status" value="1"/>
</dbReference>
<dbReference type="InterPro" id="IPR050218">
    <property type="entry name" value="LptD"/>
</dbReference>
<feature type="chain" id="PRO_5042651795" description="LPS-assembly protein LptD" evidence="1">
    <location>
        <begin position="22"/>
        <end position="718"/>
    </location>
</feature>
<keyword evidence="1" id="KW-0998">Cell outer membrane</keyword>
<comment type="similarity">
    <text evidence="1">Belongs to the LptD family.</text>
</comment>
<comment type="function">
    <text evidence="1">Involved in the assembly of lipopolysaccharide (LPS) at the surface of the outer membrane.</text>
</comment>
<dbReference type="Proteomes" id="UP001315686">
    <property type="component" value="Unassembled WGS sequence"/>
</dbReference>
<dbReference type="AlphaFoldDB" id="A0AAP2CMX0"/>
<sequence precursor="true">MRPLRALFAAFGLMTAPLPLAAQQSATLIADQVQVAPGEVLIASGHVEMLHDGIRVKATSVRYDGQTGDLQIIGPLTIVSEDGTILTAQAADLSSDFKNGVLRSARLVLDERLQMAAAEIHRVDGRYTQLYKTVASTCEVCASNPVPLWRIRATRIIHDEEERQLYFENARFELGGVPIIWLPRLRLPDPTLERAAGFLSPEIRSTDALGFGIKLPYFIPIGDHKDLTLTPYVSTDNSRTLEARYRQAFASGDIEINAAASSDDIRPGDLRTYLFAEGYFNIQRDYTLTFDIETVSDTGYLLDYDYSDKDRLDSEIAITRTKRDEHAYAGVVAYRSLRSSESNETAPTVVADLVWDKRFRPRLLGGNGGIRLAAHSHYRRSNFAYDGTDDDSIVDGRDITRYEAQAFWRRDWIMAGGLVLDLEGRIDLDYSRIDQDADYDTPVSRATPQAAVTLSYPLSKTTRRANHVITPIAQLVWAEDTGTDLPNDESTLIELDEGNLFSFSRYASNDQIERGLRANLGVQWTRFGNDGSETGLTLGRIIRSEDLGQFAGYPGLEGESSDWLAALRYEAPGNFSLINRALFDDSFELSMNELRLDWEAERLDIGASYIWMEASPLENLDTDVSELTLDSAWQFKDNWTASLDMRYDFVADRAASAELGLAYANECIEIDVSVSRRFTSSTSVEPTTDFGLSVSLVGFGGGADGNSRKRSHCAQAGG</sequence>
<dbReference type="Pfam" id="PF04453">
    <property type="entry name" value="LptD"/>
    <property type="match status" value="1"/>
</dbReference>
<dbReference type="InterPro" id="IPR007543">
    <property type="entry name" value="LptD_C"/>
</dbReference>
<evidence type="ECO:0000313" key="3">
    <source>
        <dbReference type="EMBL" id="MBT0956520.1"/>
    </source>
</evidence>
<dbReference type="GO" id="GO:0015920">
    <property type="term" value="P:lipopolysaccharide transport"/>
    <property type="evidence" value="ECO:0007669"/>
    <property type="project" value="InterPro"/>
</dbReference>
<comment type="caution">
    <text evidence="1">Lacks conserved residue(s) required for the propagation of feature annotation.</text>
</comment>
<dbReference type="GO" id="GO:0043165">
    <property type="term" value="P:Gram-negative-bacterium-type cell outer membrane assembly"/>
    <property type="evidence" value="ECO:0007669"/>
    <property type="project" value="UniProtKB-UniRule"/>
</dbReference>
<dbReference type="PANTHER" id="PTHR30189:SF1">
    <property type="entry name" value="LPS-ASSEMBLY PROTEIN LPTD"/>
    <property type="match status" value="1"/>
</dbReference>
<reference evidence="3 4" key="1">
    <citation type="journal article" date="2021" name="Arch. Microbiol.">
        <title>Harenicola maris gen. nov., sp. nov. isolated from the Sea of Japan shallow sediments.</title>
        <authorList>
            <person name="Romanenko L.A."/>
            <person name="Kurilenko V.V."/>
            <person name="Chernysheva N.Y."/>
            <person name="Tekutyeva L.A."/>
            <person name="Velansky P.V."/>
            <person name="Svetashev V.I."/>
            <person name="Isaeva M.P."/>
        </authorList>
    </citation>
    <scope>NUCLEOTIDE SEQUENCE [LARGE SCALE GENOMIC DNA]</scope>
    <source>
        <strain evidence="3 4">KMM 3653</strain>
    </source>
</reference>
<dbReference type="EMBL" id="JADQAZ010000001">
    <property type="protein sequence ID" value="MBT0956520.1"/>
    <property type="molecule type" value="Genomic_DNA"/>
</dbReference>